<keyword evidence="1" id="KW-0472">Membrane</keyword>
<evidence type="ECO:0000313" key="2">
    <source>
        <dbReference type="EMBL" id="PKX93978.1"/>
    </source>
</evidence>
<proteinExistence type="predicted"/>
<dbReference type="AlphaFoldDB" id="A0A2I1C8K8"/>
<dbReference type="VEuPathDB" id="FungiDB:P174DRAFT_441240"/>
<gene>
    <name evidence="2" type="ORF">P174DRAFT_441240</name>
</gene>
<protein>
    <submittedName>
        <fullName evidence="2">Uncharacterized protein</fullName>
    </submittedName>
</protein>
<keyword evidence="3" id="KW-1185">Reference proteome</keyword>
<keyword evidence="1" id="KW-0812">Transmembrane</keyword>
<dbReference type="GeneID" id="36534588"/>
<evidence type="ECO:0000256" key="1">
    <source>
        <dbReference type="SAM" id="Phobius"/>
    </source>
</evidence>
<dbReference type="EMBL" id="MSZS01000004">
    <property type="protein sequence ID" value="PKX93978.1"/>
    <property type="molecule type" value="Genomic_DNA"/>
</dbReference>
<evidence type="ECO:0000313" key="3">
    <source>
        <dbReference type="Proteomes" id="UP000234474"/>
    </source>
</evidence>
<dbReference type="RefSeq" id="XP_024682573.1">
    <property type="nucleotide sequence ID" value="XM_024827263.1"/>
</dbReference>
<sequence>MGLWVCFYHALFYYPCASTTGLLVFVFEFLYHSGLYASGCAPGLKRLQHQTQSNMNTNGRNIQPFGLVGVVLAPFFS</sequence>
<name>A0A2I1C8K8_ASPN1</name>
<keyword evidence="1" id="KW-1133">Transmembrane helix</keyword>
<feature type="transmembrane region" description="Helical" evidence="1">
    <location>
        <begin position="12"/>
        <end position="31"/>
    </location>
</feature>
<accession>A0A2I1C8K8</accession>
<comment type="caution">
    <text evidence="2">The sequence shown here is derived from an EMBL/GenBank/DDBJ whole genome shotgun (WGS) entry which is preliminary data.</text>
</comment>
<organism evidence="2 3">
    <name type="scientific">Aspergillus novofumigatus (strain IBT 16806)</name>
    <dbReference type="NCBI Taxonomy" id="1392255"/>
    <lineage>
        <taxon>Eukaryota</taxon>
        <taxon>Fungi</taxon>
        <taxon>Dikarya</taxon>
        <taxon>Ascomycota</taxon>
        <taxon>Pezizomycotina</taxon>
        <taxon>Eurotiomycetes</taxon>
        <taxon>Eurotiomycetidae</taxon>
        <taxon>Eurotiales</taxon>
        <taxon>Aspergillaceae</taxon>
        <taxon>Aspergillus</taxon>
        <taxon>Aspergillus subgen. Fumigati</taxon>
    </lineage>
</organism>
<reference evidence="3" key="1">
    <citation type="journal article" date="2018" name="Proc. Natl. Acad. Sci. U.S.A.">
        <title>Linking secondary metabolites to gene clusters through genome sequencing of six diverse Aspergillus species.</title>
        <authorList>
            <person name="Kaerboelling I."/>
            <person name="Vesth T.C."/>
            <person name="Frisvad J.C."/>
            <person name="Nybo J.L."/>
            <person name="Theobald S."/>
            <person name="Kuo A."/>
            <person name="Bowyer P."/>
            <person name="Matsuda Y."/>
            <person name="Mondo S."/>
            <person name="Lyhne E.K."/>
            <person name="Kogle M.E."/>
            <person name="Clum A."/>
            <person name="Lipzen A."/>
            <person name="Salamov A."/>
            <person name="Ngan C.Y."/>
            <person name="Daum C."/>
            <person name="Chiniquy J."/>
            <person name="Barry K."/>
            <person name="LaButti K."/>
            <person name="Haridas S."/>
            <person name="Simmons B.A."/>
            <person name="Magnuson J.K."/>
            <person name="Mortensen U.H."/>
            <person name="Larsen T.O."/>
            <person name="Grigoriev I.V."/>
            <person name="Baker S.E."/>
            <person name="Andersen M.R."/>
        </authorList>
    </citation>
    <scope>NUCLEOTIDE SEQUENCE [LARGE SCALE GENOMIC DNA]</scope>
    <source>
        <strain evidence="3">IBT 16806</strain>
    </source>
</reference>
<dbReference type="Proteomes" id="UP000234474">
    <property type="component" value="Unassembled WGS sequence"/>
</dbReference>